<reference evidence="1" key="1">
    <citation type="submission" date="2020-10" db="EMBL/GenBank/DDBJ databases">
        <title>Connecting structure to function with the recovery of over 1000 high-quality activated sludge metagenome-assembled genomes encoding full-length rRNA genes using long-read sequencing.</title>
        <authorList>
            <person name="Singleton C.M."/>
            <person name="Petriglieri F."/>
            <person name="Kristensen J.M."/>
            <person name="Kirkegaard R.H."/>
            <person name="Michaelsen T.Y."/>
            <person name="Andersen M.H."/>
            <person name="Karst S.M."/>
            <person name="Dueholm M.S."/>
            <person name="Nielsen P.H."/>
            <person name="Albertsen M."/>
        </authorList>
    </citation>
    <scope>NUCLEOTIDE SEQUENCE</scope>
    <source>
        <strain evidence="1">EsbW_18-Q3-R4-48_MAXAC.044</strain>
    </source>
</reference>
<dbReference type="InterPro" id="IPR032710">
    <property type="entry name" value="NTF2-like_dom_sf"/>
</dbReference>
<dbReference type="AlphaFoldDB" id="A0A9D7IDF9"/>
<sequence length="155" mass="18723">METKLTLPPFTAETAAQKVRLAEDAWNSRDPSRVVLVYTEDTRWRNRAEFPVGREQVRQFLVHKWEKELDYRLIKELWAFTGNRIAVRFAYEWHDDSGQWFRAYGNENWEFNEHGFMMRRFASINNLPIEESERKFFWPLGRRPDDHPSLSDLDL</sequence>
<dbReference type="SUPFAM" id="SSF54427">
    <property type="entry name" value="NTF2-like"/>
    <property type="match status" value="1"/>
</dbReference>
<dbReference type="Gene3D" id="3.10.450.50">
    <property type="match status" value="1"/>
</dbReference>
<dbReference type="Pfam" id="PF07080">
    <property type="entry name" value="DUF1348"/>
    <property type="match status" value="1"/>
</dbReference>
<dbReference type="Proteomes" id="UP000886602">
    <property type="component" value="Unassembled WGS sequence"/>
</dbReference>
<evidence type="ECO:0000313" key="2">
    <source>
        <dbReference type="Proteomes" id="UP000886602"/>
    </source>
</evidence>
<proteinExistence type="predicted"/>
<accession>A0A9D7IDF9</accession>
<name>A0A9D7IDF9_9RHOO</name>
<dbReference type="InterPro" id="IPR009783">
    <property type="entry name" value="DUF1348"/>
</dbReference>
<organism evidence="1 2">
    <name type="scientific">Candidatus Propionivibrio dominans</name>
    <dbReference type="NCBI Taxonomy" id="2954373"/>
    <lineage>
        <taxon>Bacteria</taxon>
        <taxon>Pseudomonadati</taxon>
        <taxon>Pseudomonadota</taxon>
        <taxon>Betaproteobacteria</taxon>
        <taxon>Rhodocyclales</taxon>
        <taxon>Rhodocyclaceae</taxon>
        <taxon>Propionivibrio</taxon>
    </lineage>
</organism>
<dbReference type="PANTHER" id="PTHR31757:SF0">
    <property type="entry name" value="SLL0781 PROTEIN"/>
    <property type="match status" value="1"/>
</dbReference>
<protein>
    <submittedName>
        <fullName evidence="1">Nuclear transport factor 2 family protein</fullName>
    </submittedName>
</protein>
<gene>
    <name evidence="1" type="ORF">IPJ48_13545</name>
</gene>
<dbReference type="PANTHER" id="PTHR31757">
    <property type="entry name" value="SLL0781 PROTEIN"/>
    <property type="match status" value="1"/>
</dbReference>
<comment type="caution">
    <text evidence="1">The sequence shown here is derived from an EMBL/GenBank/DDBJ whole genome shotgun (WGS) entry which is preliminary data.</text>
</comment>
<dbReference type="EMBL" id="JADJNC010000022">
    <property type="protein sequence ID" value="MBK7424025.1"/>
    <property type="molecule type" value="Genomic_DNA"/>
</dbReference>
<evidence type="ECO:0000313" key="1">
    <source>
        <dbReference type="EMBL" id="MBK7424025.1"/>
    </source>
</evidence>